<dbReference type="InterPro" id="IPR047575">
    <property type="entry name" value="Sm"/>
</dbReference>
<comment type="subunit">
    <text evidence="9">LSm subunits form a heteromer with a doughnut shape.</text>
</comment>
<evidence type="ECO:0000256" key="8">
    <source>
        <dbReference type="ARBA" id="ARBA00023274"/>
    </source>
</evidence>
<sequence length="112" mass="12723">MVLPLSVIRSANKHSIMVELKNGETYSGMLIGVDGFMNLVLNNVISTSKDGQRFFRMSECYLRGNNIKYIRMNDDIIGTVKDEMIQRDTVRSSVRSRGRSERGCRGKGKWTS</sequence>
<evidence type="ECO:0000256" key="4">
    <source>
        <dbReference type="ARBA" id="ARBA00022728"/>
    </source>
</evidence>
<reference evidence="12 13" key="1">
    <citation type="submission" date="2016-10" db="EMBL/GenBank/DDBJ databases">
        <title>Reductive evolution of mitochondrial metabolism and differential evolution of invasion-related proteins in Cryptosporidium.</title>
        <authorList>
            <person name="Liu S."/>
            <person name="Roellig D.M."/>
            <person name="Guo Y."/>
            <person name="Li N."/>
            <person name="Frace M.A."/>
            <person name="Tang K."/>
            <person name="Zhang L."/>
            <person name="Feng Y."/>
            <person name="Xiao L."/>
        </authorList>
    </citation>
    <scope>NUCLEOTIDE SEQUENCE [LARGE SCALE GENOMIC DNA]</scope>
    <source>
        <strain evidence="12">30847</strain>
    </source>
</reference>
<comment type="caution">
    <text evidence="12">The sequence shown here is derived from an EMBL/GenBank/DDBJ whole genome shotgun (WGS) entry which is preliminary data.</text>
</comment>
<dbReference type="Proteomes" id="UP000186804">
    <property type="component" value="Unassembled WGS sequence"/>
</dbReference>
<dbReference type="InterPro" id="IPR034101">
    <property type="entry name" value="Lsm4"/>
</dbReference>
<dbReference type="PANTHER" id="PTHR23338">
    <property type="entry name" value="SMALL NUCLEAR RIBONUCLEOPROTEIN SM"/>
    <property type="match status" value="1"/>
</dbReference>
<keyword evidence="8 9" id="KW-0687">Ribonucleoprotein</keyword>
<evidence type="ECO:0000256" key="2">
    <source>
        <dbReference type="ARBA" id="ARBA00006850"/>
    </source>
</evidence>
<evidence type="ECO:0000256" key="6">
    <source>
        <dbReference type="ARBA" id="ARBA00023187"/>
    </source>
</evidence>
<keyword evidence="6 9" id="KW-0508">mRNA splicing</keyword>
<dbReference type="OrthoDB" id="747253at2759"/>
<protein>
    <recommendedName>
        <fullName evidence="9">U6 snRNA-associated Sm-like protein LSm4</fullName>
    </recommendedName>
</protein>
<feature type="region of interest" description="Disordered" evidence="10">
    <location>
        <begin position="89"/>
        <end position="112"/>
    </location>
</feature>
<keyword evidence="7 9" id="KW-0539">Nucleus</keyword>
<comment type="function">
    <text evidence="9">Binds specifically to the 3'-terminal U-tract of U6 snRNA.</text>
</comment>
<feature type="domain" description="Sm" evidence="11">
    <location>
        <begin position="3"/>
        <end position="76"/>
    </location>
</feature>
<evidence type="ECO:0000256" key="1">
    <source>
        <dbReference type="ARBA" id="ARBA00004123"/>
    </source>
</evidence>
<evidence type="ECO:0000259" key="11">
    <source>
        <dbReference type="PROSITE" id="PS52002"/>
    </source>
</evidence>
<evidence type="ECO:0000313" key="13">
    <source>
        <dbReference type="Proteomes" id="UP000186804"/>
    </source>
</evidence>
<dbReference type="SUPFAM" id="SSF50182">
    <property type="entry name" value="Sm-like ribonucleoproteins"/>
    <property type="match status" value="1"/>
</dbReference>
<dbReference type="InterPro" id="IPR001163">
    <property type="entry name" value="Sm_dom_euk/arc"/>
</dbReference>
<gene>
    <name evidence="9" type="primary">LSM4</name>
    <name evidence="12" type="ORF">cand_015470</name>
</gene>
<organism evidence="12 13">
    <name type="scientific">Cryptosporidium andersoni</name>
    <dbReference type="NCBI Taxonomy" id="117008"/>
    <lineage>
        <taxon>Eukaryota</taxon>
        <taxon>Sar</taxon>
        <taxon>Alveolata</taxon>
        <taxon>Apicomplexa</taxon>
        <taxon>Conoidasida</taxon>
        <taxon>Coccidia</taxon>
        <taxon>Eucoccidiorida</taxon>
        <taxon>Eimeriorina</taxon>
        <taxon>Cryptosporidiidae</taxon>
        <taxon>Cryptosporidium</taxon>
    </lineage>
</organism>
<dbReference type="GO" id="GO:0000956">
    <property type="term" value="P:nuclear-transcribed mRNA catabolic process"/>
    <property type="evidence" value="ECO:0007669"/>
    <property type="project" value="UniProtKB-UniRule"/>
</dbReference>
<dbReference type="SMART" id="SM00651">
    <property type="entry name" value="Sm"/>
    <property type="match status" value="1"/>
</dbReference>
<evidence type="ECO:0000256" key="5">
    <source>
        <dbReference type="ARBA" id="ARBA00022884"/>
    </source>
</evidence>
<dbReference type="EMBL" id="LRBS01000031">
    <property type="protein sequence ID" value="OII77731.1"/>
    <property type="molecule type" value="Genomic_DNA"/>
</dbReference>
<comment type="similarity">
    <text evidence="2 9">Belongs to the snRNP Sm proteins family.</text>
</comment>
<keyword evidence="4 9" id="KW-0747">Spliceosome</keyword>
<dbReference type="VEuPathDB" id="CryptoDB:cand_015470"/>
<dbReference type="PROSITE" id="PS52002">
    <property type="entry name" value="SM"/>
    <property type="match status" value="1"/>
</dbReference>
<dbReference type="Pfam" id="PF01423">
    <property type="entry name" value="LSM"/>
    <property type="match status" value="1"/>
</dbReference>
<evidence type="ECO:0000256" key="3">
    <source>
        <dbReference type="ARBA" id="ARBA00022664"/>
    </source>
</evidence>
<proteinExistence type="inferred from homology"/>
<evidence type="ECO:0000256" key="7">
    <source>
        <dbReference type="ARBA" id="ARBA00023242"/>
    </source>
</evidence>
<dbReference type="GO" id="GO:0003723">
    <property type="term" value="F:RNA binding"/>
    <property type="evidence" value="ECO:0007669"/>
    <property type="project" value="UniProtKB-KW"/>
</dbReference>
<keyword evidence="3 9" id="KW-0507">mRNA processing</keyword>
<dbReference type="InterPro" id="IPR010920">
    <property type="entry name" value="LSM_dom_sf"/>
</dbReference>
<dbReference type="AlphaFoldDB" id="A0A1J4MW72"/>
<accession>A0A1J4MW72</accession>
<dbReference type="GO" id="GO:0005681">
    <property type="term" value="C:spliceosomal complex"/>
    <property type="evidence" value="ECO:0007669"/>
    <property type="project" value="UniProtKB-UniRule"/>
</dbReference>
<dbReference type="CDD" id="cd01723">
    <property type="entry name" value="LSm4"/>
    <property type="match status" value="1"/>
</dbReference>
<name>A0A1J4MW72_9CRYT</name>
<dbReference type="GO" id="GO:0000398">
    <property type="term" value="P:mRNA splicing, via spliceosome"/>
    <property type="evidence" value="ECO:0007669"/>
    <property type="project" value="InterPro"/>
</dbReference>
<dbReference type="Gene3D" id="2.30.30.100">
    <property type="match status" value="1"/>
</dbReference>
<keyword evidence="13" id="KW-1185">Reference proteome</keyword>
<dbReference type="InterPro" id="IPR027141">
    <property type="entry name" value="LSm4/Sm_D1/D3"/>
</dbReference>
<keyword evidence="5 9" id="KW-0694">RNA-binding</keyword>
<evidence type="ECO:0000313" key="12">
    <source>
        <dbReference type="EMBL" id="OII77731.1"/>
    </source>
</evidence>
<evidence type="ECO:0000256" key="9">
    <source>
        <dbReference type="RuleBase" id="RU365049"/>
    </source>
</evidence>
<comment type="subcellular location">
    <subcellularLocation>
        <location evidence="1 9">Nucleus</location>
    </subcellularLocation>
</comment>
<evidence type="ECO:0000256" key="10">
    <source>
        <dbReference type="SAM" id="MobiDB-lite"/>
    </source>
</evidence>